<gene>
    <name evidence="2" type="ORF">NCTC10047_04645</name>
</gene>
<name>A0A3S4K437_SALER</name>
<dbReference type="InterPro" id="IPR013351">
    <property type="entry name" value="T3SS_TyeA-rel"/>
</dbReference>
<dbReference type="AlphaFoldDB" id="A0A3S4K437"/>
<dbReference type="SUPFAM" id="SSF140591">
    <property type="entry name" value="Type III secretion system domain"/>
    <property type="match status" value="1"/>
</dbReference>
<evidence type="ECO:0000313" key="3">
    <source>
        <dbReference type="Proteomes" id="UP000275676"/>
    </source>
</evidence>
<organism evidence="2 3">
    <name type="scientific">Salmonella enterica subsp. arizonae</name>
    <dbReference type="NCBI Taxonomy" id="59203"/>
    <lineage>
        <taxon>Bacteria</taxon>
        <taxon>Pseudomonadati</taxon>
        <taxon>Pseudomonadota</taxon>
        <taxon>Gammaproteobacteria</taxon>
        <taxon>Enterobacterales</taxon>
        <taxon>Enterobacteriaceae</taxon>
        <taxon>Salmonella</taxon>
    </lineage>
</organism>
<proteinExistence type="predicted"/>
<feature type="domain" description="Type III secretion system effector delivery regulator TyeA" evidence="1">
    <location>
        <begin position="31"/>
        <end position="100"/>
    </location>
</feature>
<dbReference type="Gene3D" id="1.20.1280.80">
    <property type="match status" value="1"/>
</dbReference>
<sequence>MDLKKLLVFLGMEDTARRLANVIGLSEDEALSEILLLIEQRWMYSEWLANRIQQLRIKDNKRVLYLIRMNEVVKFLPDICFLDLQQRNQLSEAIEEYINQLSQ</sequence>
<evidence type="ECO:0000313" key="2">
    <source>
        <dbReference type="EMBL" id="VEA78685.1"/>
    </source>
</evidence>
<dbReference type="NCBIfam" id="TIGR02511">
    <property type="entry name" value="type_III_tyeA"/>
    <property type="match status" value="1"/>
</dbReference>
<protein>
    <submittedName>
        <fullName evidence="2">Type III secretion system protein SsaL</fullName>
    </submittedName>
</protein>
<dbReference type="Pfam" id="PF09059">
    <property type="entry name" value="TyeA"/>
    <property type="match status" value="1"/>
</dbReference>
<dbReference type="EMBL" id="LR134156">
    <property type="protein sequence ID" value="VEA78685.1"/>
    <property type="molecule type" value="Genomic_DNA"/>
</dbReference>
<dbReference type="InterPro" id="IPR015144">
    <property type="entry name" value="T3SS_TyeA"/>
</dbReference>
<dbReference type="Proteomes" id="UP000275676">
    <property type="component" value="Chromosome"/>
</dbReference>
<accession>A0A3S4K437</accession>
<reference evidence="2 3" key="1">
    <citation type="submission" date="2018-12" db="EMBL/GenBank/DDBJ databases">
        <authorList>
            <consortium name="Pathogen Informatics"/>
        </authorList>
    </citation>
    <scope>NUCLEOTIDE SEQUENCE [LARGE SCALE GENOMIC DNA]</scope>
    <source>
        <strain evidence="2 3">NCTC10047</strain>
    </source>
</reference>
<evidence type="ECO:0000259" key="1">
    <source>
        <dbReference type="Pfam" id="PF09059"/>
    </source>
</evidence>
<dbReference type="InterPro" id="IPR038347">
    <property type="entry name" value="TyeA_sf"/>
</dbReference>